<protein>
    <submittedName>
        <fullName evidence="1">Uncharacterized protein</fullName>
    </submittedName>
</protein>
<evidence type="ECO:0000313" key="1">
    <source>
        <dbReference type="EMBL" id="OLP99544.1"/>
    </source>
</evidence>
<dbReference type="Proteomes" id="UP000186817">
    <property type="component" value="Unassembled WGS sequence"/>
</dbReference>
<accession>A0A1Q9DWI9</accession>
<dbReference type="AlphaFoldDB" id="A0A1Q9DWI9"/>
<comment type="caution">
    <text evidence="1">The sequence shown here is derived from an EMBL/GenBank/DDBJ whole genome shotgun (WGS) entry which is preliminary data.</text>
</comment>
<gene>
    <name evidence="1" type="ORF">AK812_SmicGene17898</name>
</gene>
<organism evidence="1 2">
    <name type="scientific">Symbiodinium microadriaticum</name>
    <name type="common">Dinoflagellate</name>
    <name type="synonym">Zooxanthella microadriatica</name>
    <dbReference type="NCBI Taxonomy" id="2951"/>
    <lineage>
        <taxon>Eukaryota</taxon>
        <taxon>Sar</taxon>
        <taxon>Alveolata</taxon>
        <taxon>Dinophyceae</taxon>
        <taxon>Suessiales</taxon>
        <taxon>Symbiodiniaceae</taxon>
        <taxon>Symbiodinium</taxon>
    </lineage>
</organism>
<name>A0A1Q9DWI9_SYMMI</name>
<sequence>MSLQQPGGDLGWTARKTSPNALQRLCQAEGPADALGDAGRPQVIPATRRMAKKCSREEGMSEDSAALSRGADSFGFHLLL</sequence>
<reference evidence="1 2" key="1">
    <citation type="submission" date="2016-02" db="EMBL/GenBank/DDBJ databases">
        <title>Genome analysis of coral dinoflagellate symbionts highlights evolutionary adaptations to a symbiotic lifestyle.</title>
        <authorList>
            <person name="Aranda M."/>
            <person name="Li Y."/>
            <person name="Liew Y.J."/>
            <person name="Baumgarten S."/>
            <person name="Simakov O."/>
            <person name="Wilson M."/>
            <person name="Piel J."/>
            <person name="Ashoor H."/>
            <person name="Bougouffa S."/>
            <person name="Bajic V.B."/>
            <person name="Ryu T."/>
            <person name="Ravasi T."/>
            <person name="Bayer T."/>
            <person name="Micklem G."/>
            <person name="Kim H."/>
            <person name="Bhak J."/>
            <person name="Lajeunesse T.C."/>
            <person name="Voolstra C.R."/>
        </authorList>
    </citation>
    <scope>NUCLEOTIDE SEQUENCE [LARGE SCALE GENOMIC DNA]</scope>
    <source>
        <strain evidence="1 2">CCMP2467</strain>
    </source>
</reference>
<proteinExistence type="predicted"/>
<keyword evidence="2" id="KW-1185">Reference proteome</keyword>
<evidence type="ECO:0000313" key="2">
    <source>
        <dbReference type="Proteomes" id="UP000186817"/>
    </source>
</evidence>
<dbReference type="EMBL" id="LSRX01000358">
    <property type="protein sequence ID" value="OLP99544.1"/>
    <property type="molecule type" value="Genomic_DNA"/>
</dbReference>